<dbReference type="PANTHER" id="PTHR43724">
    <property type="entry name" value="PYRUVATE SYNTHASE SUBUNIT PORD"/>
    <property type="match status" value="1"/>
</dbReference>
<dbReference type="PANTHER" id="PTHR43724:SF1">
    <property type="entry name" value="PYRUVATE SYNTHASE SUBUNIT PORD"/>
    <property type="match status" value="1"/>
</dbReference>
<comment type="cofactor">
    <cofactor evidence="1">
        <name>[4Fe-4S] cluster</name>
        <dbReference type="ChEBI" id="CHEBI:49883"/>
    </cofactor>
</comment>
<evidence type="ECO:0000313" key="9">
    <source>
        <dbReference type="EMBL" id="HEW53136.1"/>
    </source>
</evidence>
<dbReference type="NCBIfam" id="TIGR02179">
    <property type="entry name" value="PorD_KorD"/>
    <property type="match status" value="1"/>
</dbReference>
<feature type="domain" description="4Fe-4S ferredoxin-type" evidence="8">
    <location>
        <begin position="77"/>
        <end position="106"/>
    </location>
</feature>
<dbReference type="EMBL" id="DSGT01000009">
    <property type="protein sequence ID" value="HEW53136.1"/>
    <property type="molecule type" value="Genomic_DNA"/>
</dbReference>
<evidence type="ECO:0000256" key="2">
    <source>
        <dbReference type="ARBA" id="ARBA00022485"/>
    </source>
</evidence>
<dbReference type="PROSITE" id="PS51379">
    <property type="entry name" value="4FE4S_FER_2"/>
    <property type="match status" value="2"/>
</dbReference>
<keyword evidence="2" id="KW-0004">4Fe-4S</keyword>
<dbReference type="GO" id="GO:0051539">
    <property type="term" value="F:4 iron, 4 sulfur cluster binding"/>
    <property type="evidence" value="ECO:0007669"/>
    <property type="project" value="UniProtKB-KW"/>
</dbReference>
<keyword evidence="3" id="KW-0479">Metal-binding</keyword>
<keyword evidence="4" id="KW-0677">Repeat</keyword>
<proteinExistence type="predicted"/>
<dbReference type="PROSITE" id="PS00198">
    <property type="entry name" value="4FE4S_FER_1"/>
    <property type="match status" value="1"/>
</dbReference>
<gene>
    <name evidence="9" type="ORF">ENO77_03070</name>
</gene>
<keyword evidence="5" id="KW-0813">Transport</keyword>
<organism evidence="9">
    <name type="scientific">Ignisphaera aggregans</name>
    <dbReference type="NCBI Taxonomy" id="334771"/>
    <lineage>
        <taxon>Archaea</taxon>
        <taxon>Thermoproteota</taxon>
        <taxon>Thermoprotei</taxon>
        <taxon>Desulfurococcales</taxon>
        <taxon>Desulfurococcaceae</taxon>
        <taxon>Ignisphaera</taxon>
    </lineage>
</organism>
<dbReference type="GO" id="GO:0046872">
    <property type="term" value="F:metal ion binding"/>
    <property type="evidence" value="ECO:0007669"/>
    <property type="project" value="UniProtKB-KW"/>
</dbReference>
<dbReference type="InterPro" id="IPR017900">
    <property type="entry name" value="4Fe4S_Fe_S_CS"/>
</dbReference>
<reference evidence="9" key="1">
    <citation type="journal article" date="2020" name="mSystems">
        <title>Genome- and Community-Level Interaction Insights into Carbon Utilization and Element Cycling Functions of Hydrothermarchaeota in Hydrothermal Sediment.</title>
        <authorList>
            <person name="Zhou Z."/>
            <person name="Liu Y."/>
            <person name="Xu W."/>
            <person name="Pan J."/>
            <person name="Luo Z.H."/>
            <person name="Li M."/>
        </authorList>
    </citation>
    <scope>NUCLEOTIDE SEQUENCE [LARGE SCALE GENOMIC DNA]</scope>
    <source>
        <strain evidence="9">SpSt-16</strain>
    </source>
</reference>
<dbReference type="AlphaFoldDB" id="A0A7C2ZCA6"/>
<dbReference type="Gene3D" id="3.30.70.3270">
    <property type="match status" value="1"/>
</dbReference>
<dbReference type="InterPro" id="IPR011898">
    <property type="entry name" value="PorD_KorD"/>
</dbReference>
<keyword evidence="7" id="KW-0411">Iron-sulfur</keyword>
<evidence type="ECO:0000256" key="7">
    <source>
        <dbReference type="ARBA" id="ARBA00023014"/>
    </source>
</evidence>
<accession>A0A7C2ZCA6</accession>
<evidence type="ECO:0000259" key="8">
    <source>
        <dbReference type="PROSITE" id="PS51379"/>
    </source>
</evidence>
<dbReference type="GO" id="GO:0016625">
    <property type="term" value="F:oxidoreductase activity, acting on the aldehyde or oxo group of donors, iron-sulfur protein as acceptor"/>
    <property type="evidence" value="ECO:0007669"/>
    <property type="project" value="InterPro"/>
</dbReference>
<keyword evidence="6" id="KW-0408">Iron</keyword>
<protein>
    <submittedName>
        <fullName evidence="9">4Fe-4S dicluster domain-containing protein</fullName>
    </submittedName>
</protein>
<keyword evidence="5" id="KW-0249">Electron transport</keyword>
<dbReference type="InterPro" id="IPR017896">
    <property type="entry name" value="4Fe4S_Fe-S-bd"/>
</dbReference>
<evidence type="ECO:0000256" key="4">
    <source>
        <dbReference type="ARBA" id="ARBA00022737"/>
    </source>
</evidence>
<dbReference type="Pfam" id="PF12838">
    <property type="entry name" value="Fer4_7"/>
    <property type="match status" value="1"/>
</dbReference>
<name>A0A7C2ZCA6_9CREN</name>
<dbReference type="SUPFAM" id="SSF54862">
    <property type="entry name" value="4Fe-4S ferredoxins"/>
    <property type="match status" value="1"/>
</dbReference>
<evidence type="ECO:0000256" key="1">
    <source>
        <dbReference type="ARBA" id="ARBA00001966"/>
    </source>
</evidence>
<sequence>MSQGKRLPGWRELPPGCVVTKPGSFVERPTGDWRVFRPIINQDKCVRCLMCWAVCPEPAISIADKPYRTATGREWKVSLEIDYRYCKGCGLCVEECPVKAIDFVEEVK</sequence>
<evidence type="ECO:0000256" key="6">
    <source>
        <dbReference type="ARBA" id="ARBA00023004"/>
    </source>
</evidence>
<feature type="domain" description="4Fe-4S ferredoxin-type" evidence="8">
    <location>
        <begin position="36"/>
        <end position="65"/>
    </location>
</feature>
<evidence type="ECO:0000256" key="5">
    <source>
        <dbReference type="ARBA" id="ARBA00022982"/>
    </source>
</evidence>
<comment type="caution">
    <text evidence="9">The sequence shown here is derived from an EMBL/GenBank/DDBJ whole genome shotgun (WGS) entry which is preliminary data.</text>
</comment>
<evidence type="ECO:0000256" key="3">
    <source>
        <dbReference type="ARBA" id="ARBA00022723"/>
    </source>
</evidence>